<evidence type="ECO:0000259" key="9">
    <source>
        <dbReference type="Pfam" id="PF02771"/>
    </source>
</evidence>
<dbReference type="InterPro" id="IPR037069">
    <property type="entry name" value="AcylCoA_DH/ox_N_sf"/>
</dbReference>
<dbReference type="Gene3D" id="1.20.140.10">
    <property type="entry name" value="Butyryl-CoA Dehydrogenase, subunit A, domain 3"/>
    <property type="match status" value="1"/>
</dbReference>
<evidence type="ECO:0000259" key="8">
    <source>
        <dbReference type="Pfam" id="PF02770"/>
    </source>
</evidence>
<feature type="domain" description="Acyl-CoA dehydrogenase/oxidase C-terminal" evidence="7">
    <location>
        <begin position="269"/>
        <end position="416"/>
    </location>
</feature>
<dbReference type="Gene3D" id="1.10.540.10">
    <property type="entry name" value="Acyl-CoA dehydrogenase/oxidase, N-terminal domain"/>
    <property type="match status" value="1"/>
</dbReference>
<accession>A0A9P9Y0S7</accession>
<dbReference type="GO" id="GO:0033539">
    <property type="term" value="P:fatty acid beta-oxidation using acyl-CoA dehydrogenase"/>
    <property type="evidence" value="ECO:0007669"/>
    <property type="project" value="TreeGrafter"/>
</dbReference>
<gene>
    <name evidence="10" type="ORF">J7T54_004043</name>
</gene>
<dbReference type="PANTHER" id="PTHR48083:SF11">
    <property type="entry name" value="ACYL-COA DEHYDROGENASE_OXIDASE C-TERMINAL DOMAIN-CONTAINING PROTEIN"/>
    <property type="match status" value="1"/>
</dbReference>
<dbReference type="InterPro" id="IPR006091">
    <property type="entry name" value="Acyl-CoA_Oxase/DH_mid-dom"/>
</dbReference>
<dbReference type="InterPro" id="IPR009075">
    <property type="entry name" value="AcylCo_DH/oxidase_C"/>
</dbReference>
<dbReference type="GO" id="GO:0050660">
    <property type="term" value="F:flavin adenine dinucleotide binding"/>
    <property type="evidence" value="ECO:0007669"/>
    <property type="project" value="InterPro"/>
</dbReference>
<dbReference type="GO" id="GO:0003995">
    <property type="term" value="F:acyl-CoA dehydrogenase activity"/>
    <property type="evidence" value="ECO:0007669"/>
    <property type="project" value="TreeGrafter"/>
</dbReference>
<keyword evidence="3 6" id="KW-0285">Flavoprotein</keyword>
<dbReference type="Pfam" id="PF00441">
    <property type="entry name" value="Acyl-CoA_dh_1"/>
    <property type="match status" value="1"/>
</dbReference>
<dbReference type="OrthoDB" id="434771at2759"/>
<evidence type="ECO:0000256" key="5">
    <source>
        <dbReference type="ARBA" id="ARBA00023002"/>
    </source>
</evidence>
<dbReference type="GeneID" id="75830533"/>
<dbReference type="InterPro" id="IPR036250">
    <property type="entry name" value="AcylCo_DH-like_C"/>
</dbReference>
<evidence type="ECO:0000256" key="3">
    <source>
        <dbReference type="ARBA" id="ARBA00022630"/>
    </source>
</evidence>
<dbReference type="Pfam" id="PF02770">
    <property type="entry name" value="Acyl-CoA_dh_M"/>
    <property type="match status" value="1"/>
</dbReference>
<evidence type="ECO:0000256" key="6">
    <source>
        <dbReference type="RuleBase" id="RU362125"/>
    </source>
</evidence>
<dbReference type="GO" id="GO:0005737">
    <property type="term" value="C:cytoplasm"/>
    <property type="evidence" value="ECO:0007669"/>
    <property type="project" value="TreeGrafter"/>
</dbReference>
<dbReference type="SUPFAM" id="SSF56645">
    <property type="entry name" value="Acyl-CoA dehydrogenase NM domain-like"/>
    <property type="match status" value="1"/>
</dbReference>
<dbReference type="InterPro" id="IPR009100">
    <property type="entry name" value="AcylCoA_DH/oxidase_NM_dom_sf"/>
</dbReference>
<evidence type="ECO:0000256" key="4">
    <source>
        <dbReference type="ARBA" id="ARBA00022827"/>
    </source>
</evidence>
<feature type="domain" description="Acyl-CoA oxidase/dehydrogenase middle" evidence="8">
    <location>
        <begin position="153"/>
        <end position="254"/>
    </location>
</feature>
<evidence type="ECO:0000256" key="2">
    <source>
        <dbReference type="ARBA" id="ARBA00009347"/>
    </source>
</evidence>
<organism evidence="10 11">
    <name type="scientific">Emericellopsis cladophorae</name>
    <dbReference type="NCBI Taxonomy" id="2686198"/>
    <lineage>
        <taxon>Eukaryota</taxon>
        <taxon>Fungi</taxon>
        <taxon>Dikarya</taxon>
        <taxon>Ascomycota</taxon>
        <taxon>Pezizomycotina</taxon>
        <taxon>Sordariomycetes</taxon>
        <taxon>Hypocreomycetidae</taxon>
        <taxon>Hypocreales</taxon>
        <taxon>Bionectriaceae</taxon>
        <taxon>Emericellopsis</taxon>
    </lineage>
</organism>
<dbReference type="Proteomes" id="UP001055219">
    <property type="component" value="Unassembled WGS sequence"/>
</dbReference>
<dbReference type="SUPFAM" id="SSF47203">
    <property type="entry name" value="Acyl-CoA dehydrogenase C-terminal domain-like"/>
    <property type="match status" value="1"/>
</dbReference>
<protein>
    <submittedName>
        <fullName evidence="10">Acyl-CoA dehydrogenase family member-like protein</fullName>
    </submittedName>
</protein>
<evidence type="ECO:0000256" key="1">
    <source>
        <dbReference type="ARBA" id="ARBA00001974"/>
    </source>
</evidence>
<dbReference type="PANTHER" id="PTHR48083">
    <property type="entry name" value="MEDIUM-CHAIN SPECIFIC ACYL-COA DEHYDROGENASE, MITOCHONDRIAL-RELATED"/>
    <property type="match status" value="1"/>
</dbReference>
<comment type="similarity">
    <text evidence="2 6">Belongs to the acyl-CoA dehydrogenase family.</text>
</comment>
<evidence type="ECO:0000313" key="11">
    <source>
        <dbReference type="Proteomes" id="UP001055219"/>
    </source>
</evidence>
<dbReference type="AlphaFoldDB" id="A0A9P9Y0S7"/>
<evidence type="ECO:0000313" key="10">
    <source>
        <dbReference type="EMBL" id="KAI6781270.1"/>
    </source>
</evidence>
<evidence type="ECO:0000259" key="7">
    <source>
        <dbReference type="Pfam" id="PF00441"/>
    </source>
</evidence>
<sequence>MASPQPSQLDGPAFAHIPAPVKAKLRPFAIDKIQRIYQWMETEIIPREPVMDAQLAAKPWGMPALLRELRARAKEEGLWNLFLPNTFKESPGLTNLEYGCMCELMGRCYWGAMVFNCHAPDTGNCELLAKYCSEEQKEKWLKPLLEGTCGSGYSMTEPSVATSDATNVGIRITKKGDDYVINGRKLYSNCLWNKHLKFYILMGLSDPENPNPWRRHSMLIVPADSPGLTQVRNLTVLGYDWAPEGHGEYTYDNVVIPKENLILGEGRAFEIAQGRLGGGRIHHTMRLLGQAERAVELAIMRCRDPRFKPRGKLIGDFDSNIERVAQMRLELDAMRLVVLNAAETIDLFGPKAGRKAIAQCKVLVPKAIQGIVDECMQIFGGQGVTQHTPLPGIWAYARWARLADGPDSAHRHQVGRDELKKAVEITKRHQEYNRLAKVYGEKHGEKVHMMPEDSL</sequence>
<keyword evidence="5 6" id="KW-0560">Oxidoreductase</keyword>
<dbReference type="Pfam" id="PF02771">
    <property type="entry name" value="Acyl-CoA_dh_N"/>
    <property type="match status" value="1"/>
</dbReference>
<reference evidence="10" key="2">
    <citation type="submission" date="2022-07" db="EMBL/GenBank/DDBJ databases">
        <authorList>
            <person name="Goncalves M.F.M."/>
            <person name="Hilario S."/>
            <person name="Van De Peer Y."/>
            <person name="Esteves A.C."/>
            <person name="Alves A."/>
        </authorList>
    </citation>
    <scope>NUCLEOTIDE SEQUENCE</scope>
    <source>
        <strain evidence="10">MUM 19.33</strain>
    </source>
</reference>
<comment type="caution">
    <text evidence="10">The sequence shown here is derived from an EMBL/GenBank/DDBJ whole genome shotgun (WGS) entry which is preliminary data.</text>
</comment>
<dbReference type="InterPro" id="IPR013786">
    <property type="entry name" value="AcylCoA_DH/ox_N"/>
</dbReference>
<name>A0A9P9Y0S7_9HYPO</name>
<dbReference type="RefSeq" id="XP_051362126.1">
    <property type="nucleotide sequence ID" value="XM_051506560.1"/>
</dbReference>
<keyword evidence="4 6" id="KW-0274">FAD</keyword>
<dbReference type="InterPro" id="IPR050741">
    <property type="entry name" value="Acyl-CoA_dehydrogenase"/>
</dbReference>
<dbReference type="InterPro" id="IPR046373">
    <property type="entry name" value="Acyl-CoA_Oxase/DH_mid-dom_sf"/>
</dbReference>
<proteinExistence type="inferred from homology"/>
<feature type="domain" description="Acyl-CoA dehydrogenase/oxidase N-terminal" evidence="9">
    <location>
        <begin position="37"/>
        <end position="147"/>
    </location>
</feature>
<reference evidence="10" key="1">
    <citation type="journal article" date="2021" name="J Fungi (Basel)">
        <title>Genomic and Metabolomic Analyses of the Marine Fungus Emericellopsis cladophorae: Insights into Saltwater Adaptability Mechanisms and Its Biosynthetic Potential.</title>
        <authorList>
            <person name="Goncalves M.F.M."/>
            <person name="Hilario S."/>
            <person name="Van de Peer Y."/>
            <person name="Esteves A.C."/>
            <person name="Alves A."/>
        </authorList>
    </citation>
    <scope>NUCLEOTIDE SEQUENCE</scope>
    <source>
        <strain evidence="10">MUM 19.33</strain>
    </source>
</reference>
<dbReference type="Gene3D" id="2.40.110.10">
    <property type="entry name" value="Butyryl-CoA Dehydrogenase, subunit A, domain 2"/>
    <property type="match status" value="1"/>
</dbReference>
<comment type="cofactor">
    <cofactor evidence="1 6">
        <name>FAD</name>
        <dbReference type="ChEBI" id="CHEBI:57692"/>
    </cofactor>
</comment>
<keyword evidence="11" id="KW-1185">Reference proteome</keyword>
<dbReference type="EMBL" id="JAGIXG020000023">
    <property type="protein sequence ID" value="KAI6781270.1"/>
    <property type="molecule type" value="Genomic_DNA"/>
</dbReference>